<evidence type="ECO:0000313" key="2">
    <source>
        <dbReference type="Proteomes" id="UP000186039"/>
    </source>
</evidence>
<evidence type="ECO:0008006" key="3">
    <source>
        <dbReference type="Google" id="ProtNLM"/>
    </source>
</evidence>
<reference evidence="1 2" key="1">
    <citation type="submission" date="2016-09" db="EMBL/GenBank/DDBJ databases">
        <title>Genomic Taxonomy of the Vibrionaceae.</title>
        <authorList>
            <person name="Gonzalez-Castillo A."/>
            <person name="Gomez-Gil B."/>
            <person name="Enciso-Ibarra K."/>
        </authorList>
    </citation>
    <scope>NUCLEOTIDE SEQUENCE [LARGE SCALE GENOMIC DNA]</scope>
    <source>
        <strain evidence="1 2">CAIM 1902</strain>
    </source>
</reference>
<dbReference type="Proteomes" id="UP000186039">
    <property type="component" value="Unassembled WGS sequence"/>
</dbReference>
<accession>A0ABX3FKI2</accession>
<dbReference type="RefSeq" id="WP_075714808.1">
    <property type="nucleotide sequence ID" value="NZ_AP019654.1"/>
</dbReference>
<organism evidence="1 2">
    <name type="scientific">Vibrio panuliri</name>
    <dbReference type="NCBI Taxonomy" id="1381081"/>
    <lineage>
        <taxon>Bacteria</taxon>
        <taxon>Pseudomonadati</taxon>
        <taxon>Pseudomonadota</taxon>
        <taxon>Gammaproteobacteria</taxon>
        <taxon>Vibrionales</taxon>
        <taxon>Vibrionaceae</taxon>
        <taxon>Vibrio</taxon>
    </lineage>
</organism>
<keyword evidence="2" id="KW-1185">Reference proteome</keyword>
<proteinExistence type="predicted"/>
<comment type="caution">
    <text evidence="1">The sequence shown here is derived from an EMBL/GenBank/DDBJ whole genome shotgun (WGS) entry which is preliminary data.</text>
</comment>
<evidence type="ECO:0000313" key="1">
    <source>
        <dbReference type="EMBL" id="OLQ92248.1"/>
    </source>
</evidence>
<name>A0ABX3FKI2_9VIBR</name>
<gene>
    <name evidence="1" type="ORF">BIY20_08770</name>
</gene>
<sequence length="491" mass="52297">MKKLSLLAASIVIGLTGCGGDGEESGSSSASFTLTAFDGYLSNAIVFIDSNDDSSWSRGETILGLTNQAGQLSLATRPEGVIAVQTLTPNGVVQQRLVSDHPEYEGIYTIDMDRPAQPMQQEVVLKTTASANVVSPLTDWIVIAMESGQSEQQAIESLTTALGKPVSPFDNYLSGNTTDSELHKLAQILTETKANNDIAQYKQNREAVVTKAQDLVDTIISDPNLDVDNSHYIPTIEIALDNTLSSKSNHLIVVNQHVAGAVQQTLSSLMINDSFSGVTIPLTKSIDGIDTELFQDADQTGSIVPSLANSAELSAKGLNAVIVAGALEITPNGTSLVSGEYQINLQASDLDSGGNLVTHGQALFPVTIQAASNNQLPIADDKVSQSLQGQITADWSFQVGTPISNMTLDISNLFNDPEGDKLKFGTRPRLSYHYLERGIDVAYSADFSTLTLSGTPTGTASDGTMSIDVQDHFHGYGEWTTVELKLPDITQ</sequence>
<dbReference type="EMBL" id="MJMH01000168">
    <property type="protein sequence ID" value="OLQ92248.1"/>
    <property type="molecule type" value="Genomic_DNA"/>
</dbReference>
<protein>
    <recommendedName>
        <fullName evidence="3">Bacterial Ig-like domain-containing protein</fullName>
    </recommendedName>
</protein>
<dbReference type="PROSITE" id="PS51257">
    <property type="entry name" value="PROKAR_LIPOPROTEIN"/>
    <property type="match status" value="1"/>
</dbReference>